<organism evidence="1 2">
    <name type="scientific">Batillaria attramentaria</name>
    <dbReference type="NCBI Taxonomy" id="370345"/>
    <lineage>
        <taxon>Eukaryota</taxon>
        <taxon>Metazoa</taxon>
        <taxon>Spiralia</taxon>
        <taxon>Lophotrochozoa</taxon>
        <taxon>Mollusca</taxon>
        <taxon>Gastropoda</taxon>
        <taxon>Caenogastropoda</taxon>
        <taxon>Sorbeoconcha</taxon>
        <taxon>Cerithioidea</taxon>
        <taxon>Batillariidae</taxon>
        <taxon>Batillaria</taxon>
    </lineage>
</organism>
<comment type="caution">
    <text evidence="1">The sequence shown here is derived from an EMBL/GenBank/DDBJ whole genome shotgun (WGS) entry which is preliminary data.</text>
</comment>
<proteinExistence type="predicted"/>
<sequence length="67" mass="7791">MWERAVRLVPTAVKQEQFAWTVFVREPATFRFPPSCSSPAFSRRHFRRGHQLHDFLDQASPVSSCSL</sequence>
<evidence type="ECO:0000313" key="2">
    <source>
        <dbReference type="Proteomes" id="UP001519460"/>
    </source>
</evidence>
<dbReference type="EMBL" id="JACVVK020000515">
    <property type="protein sequence ID" value="KAK7469504.1"/>
    <property type="molecule type" value="Genomic_DNA"/>
</dbReference>
<evidence type="ECO:0000313" key="1">
    <source>
        <dbReference type="EMBL" id="KAK7469504.1"/>
    </source>
</evidence>
<gene>
    <name evidence="1" type="ORF">BaRGS_00036483</name>
</gene>
<accession>A0ABD0JBN1</accession>
<dbReference type="AlphaFoldDB" id="A0ABD0JBN1"/>
<keyword evidence="2" id="KW-1185">Reference proteome</keyword>
<name>A0ABD0JBN1_9CAEN</name>
<protein>
    <submittedName>
        <fullName evidence="1">Uncharacterized protein</fullName>
    </submittedName>
</protein>
<dbReference type="Proteomes" id="UP001519460">
    <property type="component" value="Unassembled WGS sequence"/>
</dbReference>
<reference evidence="1 2" key="1">
    <citation type="journal article" date="2023" name="Sci. Data">
        <title>Genome assembly of the Korean intertidal mud-creeper Batillaria attramentaria.</title>
        <authorList>
            <person name="Patra A.K."/>
            <person name="Ho P.T."/>
            <person name="Jun S."/>
            <person name="Lee S.J."/>
            <person name="Kim Y."/>
            <person name="Won Y.J."/>
        </authorList>
    </citation>
    <scope>NUCLEOTIDE SEQUENCE [LARGE SCALE GENOMIC DNA]</scope>
    <source>
        <strain evidence="1">Wonlab-2016</strain>
    </source>
</reference>